<dbReference type="AlphaFoldDB" id="A0A7K1GEC7"/>
<feature type="transmembrane region" description="Helical" evidence="1">
    <location>
        <begin position="21"/>
        <end position="42"/>
    </location>
</feature>
<comment type="caution">
    <text evidence="3">The sequence shown here is derived from an EMBL/GenBank/DDBJ whole genome shotgun (WGS) entry which is preliminary data.</text>
</comment>
<accession>A0A7K1GEC7</accession>
<evidence type="ECO:0000259" key="2">
    <source>
        <dbReference type="Pfam" id="PF13239"/>
    </source>
</evidence>
<protein>
    <recommendedName>
        <fullName evidence="2">2TM domain-containing protein</fullName>
    </recommendedName>
</protein>
<evidence type="ECO:0000313" key="4">
    <source>
        <dbReference type="Proteomes" id="UP000447545"/>
    </source>
</evidence>
<organism evidence="3 4">
    <name type="scientific">Winogradskyella ouciana</name>
    <dbReference type="NCBI Taxonomy" id="2608631"/>
    <lineage>
        <taxon>Bacteria</taxon>
        <taxon>Pseudomonadati</taxon>
        <taxon>Bacteroidota</taxon>
        <taxon>Flavobacteriia</taxon>
        <taxon>Flavobacteriales</taxon>
        <taxon>Flavobacteriaceae</taxon>
        <taxon>Winogradskyella</taxon>
    </lineage>
</organism>
<feature type="transmembrane region" description="Helical" evidence="1">
    <location>
        <begin position="54"/>
        <end position="74"/>
    </location>
</feature>
<keyword evidence="1" id="KW-0472">Membrane</keyword>
<dbReference type="InterPro" id="IPR025698">
    <property type="entry name" value="2TM_dom"/>
</dbReference>
<name>A0A7K1GEC7_9FLAO</name>
<evidence type="ECO:0000256" key="1">
    <source>
        <dbReference type="SAM" id="Phobius"/>
    </source>
</evidence>
<proteinExistence type="predicted"/>
<keyword evidence="4" id="KW-1185">Reference proteome</keyword>
<feature type="domain" description="2TM" evidence="2">
    <location>
        <begin position="12"/>
        <end position="92"/>
    </location>
</feature>
<gene>
    <name evidence="3" type="ORF">F1003_12025</name>
</gene>
<keyword evidence="1" id="KW-1133">Transmembrane helix</keyword>
<dbReference type="EMBL" id="WJYA01000007">
    <property type="protein sequence ID" value="MTE27662.1"/>
    <property type="molecule type" value="Genomic_DNA"/>
</dbReference>
<sequence length="104" mass="12541">MQMNNDEKQRIAKKKVRRLKLFYIHLAGYIVMLVLLSYNLYIVEGPYKNNIISLNLSIIVAWTVFIGIHGFKVFKDRTLFNKNWENKKLKKFAQEEETEKKMWE</sequence>
<dbReference type="Pfam" id="PF13239">
    <property type="entry name" value="2TM"/>
    <property type="match status" value="1"/>
</dbReference>
<keyword evidence="1" id="KW-0812">Transmembrane</keyword>
<dbReference type="Proteomes" id="UP000447545">
    <property type="component" value="Unassembled WGS sequence"/>
</dbReference>
<evidence type="ECO:0000313" key="3">
    <source>
        <dbReference type="EMBL" id="MTE27662.1"/>
    </source>
</evidence>
<dbReference type="RefSeq" id="WP_155089685.1">
    <property type="nucleotide sequence ID" value="NZ_WJYA01000007.1"/>
</dbReference>
<reference evidence="3 4" key="1">
    <citation type="submission" date="2019-11" db="EMBL/GenBank/DDBJ databases">
        <title>Winogradskyella ouciana sp. nov., isolated from the hadal seawater of the Mariana Trench.</title>
        <authorList>
            <person name="Liu R."/>
        </authorList>
    </citation>
    <scope>NUCLEOTIDE SEQUENCE [LARGE SCALE GENOMIC DNA]</scope>
    <source>
        <strain evidence="3 4">ZXX205</strain>
    </source>
</reference>